<dbReference type="AlphaFoldDB" id="A0A4Y2HJ36"/>
<organism evidence="1 2">
    <name type="scientific">Araneus ventricosus</name>
    <name type="common">Orbweaver spider</name>
    <name type="synonym">Epeira ventricosa</name>
    <dbReference type="NCBI Taxonomy" id="182803"/>
    <lineage>
        <taxon>Eukaryota</taxon>
        <taxon>Metazoa</taxon>
        <taxon>Ecdysozoa</taxon>
        <taxon>Arthropoda</taxon>
        <taxon>Chelicerata</taxon>
        <taxon>Arachnida</taxon>
        <taxon>Araneae</taxon>
        <taxon>Araneomorphae</taxon>
        <taxon>Entelegynae</taxon>
        <taxon>Araneoidea</taxon>
        <taxon>Araneidae</taxon>
        <taxon>Araneus</taxon>
    </lineage>
</organism>
<name>A0A4Y2HJ36_ARAVE</name>
<dbReference type="EMBL" id="BGPR01103128">
    <property type="protein sequence ID" value="GBM65290.1"/>
    <property type="molecule type" value="Genomic_DNA"/>
</dbReference>
<proteinExistence type="predicted"/>
<evidence type="ECO:0000313" key="1">
    <source>
        <dbReference type="EMBL" id="GBM65290.1"/>
    </source>
</evidence>
<protein>
    <submittedName>
        <fullName evidence="1">Uncharacterized protein</fullName>
    </submittedName>
</protein>
<gene>
    <name evidence="1" type="ORF">AVEN_191367_1</name>
</gene>
<feature type="non-terminal residue" evidence="1">
    <location>
        <position position="1"/>
    </location>
</feature>
<dbReference type="Proteomes" id="UP000499080">
    <property type="component" value="Unassembled WGS sequence"/>
</dbReference>
<evidence type="ECO:0000313" key="2">
    <source>
        <dbReference type="Proteomes" id="UP000499080"/>
    </source>
</evidence>
<keyword evidence="2" id="KW-1185">Reference proteome</keyword>
<sequence>SKIKRLRDGEAWQFGGAEKGTGSGIIIVI</sequence>
<reference evidence="1 2" key="1">
    <citation type="journal article" date="2019" name="Sci. Rep.">
        <title>Orb-weaving spider Araneus ventricosus genome elucidates the spidroin gene catalogue.</title>
        <authorList>
            <person name="Kono N."/>
            <person name="Nakamura H."/>
            <person name="Ohtoshi R."/>
            <person name="Moran D.A.P."/>
            <person name="Shinohara A."/>
            <person name="Yoshida Y."/>
            <person name="Fujiwara M."/>
            <person name="Mori M."/>
            <person name="Tomita M."/>
            <person name="Arakawa K."/>
        </authorList>
    </citation>
    <scope>NUCLEOTIDE SEQUENCE [LARGE SCALE GENOMIC DNA]</scope>
</reference>
<accession>A0A4Y2HJ36</accession>
<comment type="caution">
    <text evidence="1">The sequence shown here is derived from an EMBL/GenBank/DDBJ whole genome shotgun (WGS) entry which is preliminary data.</text>
</comment>